<evidence type="ECO:0000256" key="8">
    <source>
        <dbReference type="ARBA" id="ARBA00022692"/>
    </source>
</evidence>
<feature type="binding site" evidence="19">
    <location>
        <position position="517"/>
    </location>
    <ligand>
        <name>ATP</name>
        <dbReference type="ChEBI" id="CHEBI:30616"/>
    </ligand>
</feature>
<evidence type="ECO:0000256" key="20">
    <source>
        <dbReference type="SAM" id="SignalP"/>
    </source>
</evidence>
<dbReference type="SUPFAM" id="SSF52058">
    <property type="entry name" value="L domain-like"/>
    <property type="match status" value="2"/>
</dbReference>
<dbReference type="GO" id="GO:0099402">
    <property type="term" value="P:plant organ development"/>
    <property type="evidence" value="ECO:0007669"/>
    <property type="project" value="UniProtKB-ARBA"/>
</dbReference>
<reference evidence="22" key="1">
    <citation type="submission" date="2015-04" db="UniProtKB">
        <authorList>
            <consortium name="EnsemblPlants"/>
        </authorList>
    </citation>
    <scope>IDENTIFICATION</scope>
</reference>
<dbReference type="InterPro" id="IPR013210">
    <property type="entry name" value="LRR_N_plant-typ"/>
</dbReference>
<dbReference type="Pfam" id="PF13855">
    <property type="entry name" value="LRR_8"/>
    <property type="match status" value="4"/>
</dbReference>
<evidence type="ECO:0000256" key="7">
    <source>
        <dbReference type="ARBA" id="ARBA00022679"/>
    </source>
</evidence>
<keyword evidence="10" id="KW-0677">Repeat</keyword>
<dbReference type="EC" id="2.7.11.1" evidence="3"/>
<comment type="subcellular location">
    <subcellularLocation>
        <location evidence="1">Cell membrane</location>
        <topology evidence="1">Single-pass membrane protein</topology>
    </subcellularLocation>
</comment>
<dbReference type="FunFam" id="3.80.10.10:FF:000400">
    <property type="entry name" value="Nuclear pore complex protein NUP107"/>
    <property type="match status" value="1"/>
</dbReference>
<dbReference type="InterPro" id="IPR000719">
    <property type="entry name" value="Prot_kinase_dom"/>
</dbReference>
<feature type="domain" description="Protein kinase" evidence="21">
    <location>
        <begin position="489"/>
        <end position="707"/>
    </location>
</feature>
<keyword evidence="7" id="KW-0808">Transferase</keyword>
<keyword evidence="16" id="KW-0325">Glycoprotein</keyword>
<feature type="signal peptide" evidence="20">
    <location>
        <begin position="1"/>
        <end position="20"/>
    </location>
</feature>
<dbReference type="InterPro" id="IPR032675">
    <property type="entry name" value="LRR_dom_sf"/>
</dbReference>
<comment type="similarity">
    <text evidence="2">Belongs to the protein kinase superfamily. Ser/Thr protein kinase family.</text>
</comment>
<evidence type="ECO:0000313" key="23">
    <source>
        <dbReference type="Proteomes" id="UP000026962"/>
    </source>
</evidence>
<dbReference type="FunFam" id="3.80.10.10:FF:000095">
    <property type="entry name" value="LRR receptor-like serine/threonine-protein kinase GSO1"/>
    <property type="match status" value="1"/>
</dbReference>
<evidence type="ECO:0000256" key="10">
    <source>
        <dbReference type="ARBA" id="ARBA00022737"/>
    </source>
</evidence>
<keyword evidence="8" id="KW-0812">Transmembrane</keyword>
<keyword evidence="23" id="KW-1185">Reference proteome</keyword>
<proteinExistence type="inferred from homology"/>
<evidence type="ECO:0000256" key="3">
    <source>
        <dbReference type="ARBA" id="ARBA00012513"/>
    </source>
</evidence>
<dbReference type="GO" id="GO:0009653">
    <property type="term" value="P:anatomical structure morphogenesis"/>
    <property type="evidence" value="ECO:0007669"/>
    <property type="project" value="UniProtKB-ARBA"/>
</dbReference>
<dbReference type="Gene3D" id="3.30.200.20">
    <property type="entry name" value="Phosphorylase Kinase, domain 1"/>
    <property type="match status" value="1"/>
</dbReference>
<name>A0A0E0JMS0_ORYPU</name>
<evidence type="ECO:0000256" key="6">
    <source>
        <dbReference type="ARBA" id="ARBA00022614"/>
    </source>
</evidence>
<dbReference type="InterPro" id="IPR011009">
    <property type="entry name" value="Kinase-like_dom_sf"/>
</dbReference>
<evidence type="ECO:0000256" key="5">
    <source>
        <dbReference type="ARBA" id="ARBA00022527"/>
    </source>
</evidence>
<keyword evidence="11 19" id="KW-0547">Nucleotide-binding</keyword>
<keyword evidence="12" id="KW-0418">Kinase</keyword>
<dbReference type="FunFam" id="3.80.10.10:FF:000041">
    <property type="entry name" value="LRR receptor-like serine/threonine-protein kinase ERECTA"/>
    <property type="match status" value="1"/>
</dbReference>
<dbReference type="GO" id="GO:0005524">
    <property type="term" value="F:ATP binding"/>
    <property type="evidence" value="ECO:0007669"/>
    <property type="project" value="UniProtKB-UniRule"/>
</dbReference>
<keyword evidence="14" id="KW-1133">Transmembrane helix</keyword>
<accession>A0A0E0JMS0</accession>
<evidence type="ECO:0000256" key="9">
    <source>
        <dbReference type="ARBA" id="ARBA00022729"/>
    </source>
</evidence>
<dbReference type="InterPro" id="IPR001245">
    <property type="entry name" value="Ser-Thr/Tyr_kinase_cat_dom"/>
</dbReference>
<comment type="catalytic activity">
    <reaction evidence="17">
        <text>L-threonyl-[protein] + ATP = O-phospho-L-threonyl-[protein] + ADP + H(+)</text>
        <dbReference type="Rhea" id="RHEA:46608"/>
        <dbReference type="Rhea" id="RHEA-COMP:11060"/>
        <dbReference type="Rhea" id="RHEA-COMP:11605"/>
        <dbReference type="ChEBI" id="CHEBI:15378"/>
        <dbReference type="ChEBI" id="CHEBI:30013"/>
        <dbReference type="ChEBI" id="CHEBI:30616"/>
        <dbReference type="ChEBI" id="CHEBI:61977"/>
        <dbReference type="ChEBI" id="CHEBI:456216"/>
        <dbReference type="EC" id="2.7.11.1"/>
    </reaction>
</comment>
<dbReference type="FunFam" id="3.30.200.20:FF:000661">
    <property type="entry name" value="Serine-threonine protein kinase plant-type"/>
    <property type="match status" value="1"/>
</dbReference>
<keyword evidence="6" id="KW-0433">Leucine-rich repeat</keyword>
<dbReference type="PROSITE" id="PS50011">
    <property type="entry name" value="PROTEIN_KINASE_DOM"/>
    <property type="match status" value="1"/>
</dbReference>
<dbReference type="SMART" id="SM00369">
    <property type="entry name" value="LRR_TYP"/>
    <property type="match status" value="8"/>
</dbReference>
<dbReference type="STRING" id="4537.A0A0E0JMS0"/>
<evidence type="ECO:0000256" key="18">
    <source>
        <dbReference type="ARBA" id="ARBA00048679"/>
    </source>
</evidence>
<evidence type="ECO:0000256" key="1">
    <source>
        <dbReference type="ARBA" id="ARBA00004162"/>
    </source>
</evidence>
<evidence type="ECO:0000256" key="4">
    <source>
        <dbReference type="ARBA" id="ARBA00022475"/>
    </source>
</evidence>
<dbReference type="eggNOG" id="ENOG502QPYS">
    <property type="taxonomic scope" value="Eukaryota"/>
</dbReference>
<dbReference type="InterPro" id="IPR003591">
    <property type="entry name" value="Leu-rich_rpt_typical-subtyp"/>
</dbReference>
<dbReference type="Proteomes" id="UP000026962">
    <property type="component" value="Chromosome 1"/>
</dbReference>
<evidence type="ECO:0000256" key="13">
    <source>
        <dbReference type="ARBA" id="ARBA00022840"/>
    </source>
</evidence>
<evidence type="ECO:0000256" key="2">
    <source>
        <dbReference type="ARBA" id="ARBA00008684"/>
    </source>
</evidence>
<dbReference type="Gene3D" id="3.80.10.10">
    <property type="entry name" value="Ribonuclease Inhibitor"/>
    <property type="match status" value="4"/>
</dbReference>
<keyword evidence="4" id="KW-1003">Cell membrane</keyword>
<evidence type="ECO:0000256" key="17">
    <source>
        <dbReference type="ARBA" id="ARBA00047899"/>
    </source>
</evidence>
<dbReference type="Gene3D" id="1.10.510.10">
    <property type="entry name" value="Transferase(Phosphotransferase) domain 1"/>
    <property type="match status" value="1"/>
</dbReference>
<sequence length="707" mass="77406">MALLCVSMVLLILLAPCTTALTSPSNTTDLAALLDFKAQVKDPTGILASNWTASAPFCSWIGVSCDSSGKWVTGLEFEDMALQGTISPQIGNLSFLSSLVLSNTSLIGPVPTELGRLTRLQTLVLSYNSLSGAIPGSIGSLSKLEMLVLENNLLSGSMPAAIFNMSYLQAIAVTRNNLRGPIPGNESFHLPMLEVFSLNENWFNGPIPSGLSKCQNLDAISLAVNNFTGSVPSWLATMSNLTRIYLSTNELTGKIPVELSNHTGLLALDLSQNKLEGEIPPEFEQLRNLRNLNTIGMSYNAFEGSLLPYVGSLSTLIEIFVADNNRITGSIPSTLAKLTNLLILSLSGNQLSGMIPTQITSMNNLQELNLSNNTLSGTIPVEISGLTSLVKLHLANNQLFGPIPSTIGSLNQLQVLALSQNSLSSTIPISLWHLQKLIELDLSQNSLSGSLPADVGKLTAITKMDLSRNQLSLYQLISYHELVRATRNFSDDNLLGSGSFGKVFKGQLDDESIVAIKVLNMQQEVASKTFDTECRVLRMARHWNLVRIVSTCSNLEFKALVLKYMPNGSLDNWLYSNDGHLSFLQRLDVMLDVAMAMEYLHHHHFEVVLHFDLKPSNILLDNDMVAHVADFGISKLLFGDDNSHINEYARHRWIHSTSELAFRQWISQAFPYELSNVTDCSLQQDGHTGGTEDSKAELVWCHSKGRK</sequence>
<evidence type="ECO:0000256" key="16">
    <source>
        <dbReference type="ARBA" id="ARBA00023180"/>
    </source>
</evidence>
<reference evidence="22" key="2">
    <citation type="submission" date="2018-05" db="EMBL/GenBank/DDBJ databases">
        <title>OpunRS2 (Oryza punctata Reference Sequence Version 2).</title>
        <authorList>
            <person name="Zhang J."/>
            <person name="Kudrna D."/>
            <person name="Lee S."/>
            <person name="Talag J."/>
            <person name="Welchert J."/>
            <person name="Wing R.A."/>
        </authorList>
    </citation>
    <scope>NUCLEOTIDE SEQUENCE [LARGE SCALE GENOMIC DNA]</scope>
</reference>
<keyword evidence="15" id="KW-0472">Membrane</keyword>
<evidence type="ECO:0000256" key="12">
    <source>
        <dbReference type="ARBA" id="ARBA00022777"/>
    </source>
</evidence>
<dbReference type="PRINTS" id="PR00019">
    <property type="entry name" value="LEURICHRPT"/>
</dbReference>
<evidence type="ECO:0000259" key="21">
    <source>
        <dbReference type="PROSITE" id="PS50011"/>
    </source>
</evidence>
<dbReference type="GO" id="GO:0005886">
    <property type="term" value="C:plasma membrane"/>
    <property type="evidence" value="ECO:0007669"/>
    <property type="project" value="UniProtKB-SubCell"/>
</dbReference>
<evidence type="ECO:0000313" key="22">
    <source>
        <dbReference type="EnsemblPlants" id="OPUNC01G27330.1"/>
    </source>
</evidence>
<protein>
    <recommendedName>
        <fullName evidence="3">non-specific serine/threonine protein kinase</fullName>
        <ecNumber evidence="3">2.7.11.1</ecNumber>
    </recommendedName>
</protein>
<dbReference type="PANTHER" id="PTHR27008">
    <property type="entry name" value="OS04G0122200 PROTEIN"/>
    <property type="match status" value="1"/>
</dbReference>
<organism evidence="22">
    <name type="scientific">Oryza punctata</name>
    <name type="common">Red rice</name>
    <dbReference type="NCBI Taxonomy" id="4537"/>
    <lineage>
        <taxon>Eukaryota</taxon>
        <taxon>Viridiplantae</taxon>
        <taxon>Streptophyta</taxon>
        <taxon>Embryophyta</taxon>
        <taxon>Tracheophyta</taxon>
        <taxon>Spermatophyta</taxon>
        <taxon>Magnoliopsida</taxon>
        <taxon>Liliopsida</taxon>
        <taxon>Poales</taxon>
        <taxon>Poaceae</taxon>
        <taxon>BOP clade</taxon>
        <taxon>Oryzoideae</taxon>
        <taxon>Oryzeae</taxon>
        <taxon>Oryzinae</taxon>
        <taxon>Oryza</taxon>
    </lineage>
</organism>
<dbReference type="PANTHER" id="PTHR27008:SF285">
    <property type="entry name" value="PROTEIN KINASE DOMAIN-CONTAINING PROTEIN"/>
    <property type="match status" value="1"/>
</dbReference>
<dbReference type="PROSITE" id="PS00107">
    <property type="entry name" value="PROTEIN_KINASE_ATP"/>
    <property type="match status" value="1"/>
</dbReference>
<evidence type="ECO:0000256" key="11">
    <source>
        <dbReference type="ARBA" id="ARBA00022741"/>
    </source>
</evidence>
<dbReference type="GO" id="GO:0004674">
    <property type="term" value="F:protein serine/threonine kinase activity"/>
    <property type="evidence" value="ECO:0007669"/>
    <property type="project" value="UniProtKB-KW"/>
</dbReference>
<dbReference type="HOGENOM" id="CLU_000288_22_0_1"/>
<dbReference type="InterPro" id="IPR051809">
    <property type="entry name" value="Plant_receptor-like_S/T_kinase"/>
</dbReference>
<comment type="catalytic activity">
    <reaction evidence="18">
        <text>L-seryl-[protein] + ATP = O-phospho-L-seryl-[protein] + ADP + H(+)</text>
        <dbReference type="Rhea" id="RHEA:17989"/>
        <dbReference type="Rhea" id="RHEA-COMP:9863"/>
        <dbReference type="Rhea" id="RHEA-COMP:11604"/>
        <dbReference type="ChEBI" id="CHEBI:15378"/>
        <dbReference type="ChEBI" id="CHEBI:29999"/>
        <dbReference type="ChEBI" id="CHEBI:30616"/>
        <dbReference type="ChEBI" id="CHEBI:83421"/>
        <dbReference type="ChEBI" id="CHEBI:456216"/>
        <dbReference type="EC" id="2.7.11.1"/>
    </reaction>
</comment>
<dbReference type="SMART" id="SM00220">
    <property type="entry name" value="S_TKc"/>
    <property type="match status" value="1"/>
</dbReference>
<dbReference type="Pfam" id="PF07714">
    <property type="entry name" value="PK_Tyr_Ser-Thr"/>
    <property type="match status" value="1"/>
</dbReference>
<keyword evidence="9 20" id="KW-0732">Signal</keyword>
<dbReference type="InterPro" id="IPR008271">
    <property type="entry name" value="Ser/Thr_kinase_AS"/>
</dbReference>
<dbReference type="InterPro" id="IPR001611">
    <property type="entry name" value="Leu-rich_rpt"/>
</dbReference>
<dbReference type="PROSITE" id="PS00108">
    <property type="entry name" value="PROTEIN_KINASE_ST"/>
    <property type="match status" value="1"/>
</dbReference>
<dbReference type="Pfam" id="PF08263">
    <property type="entry name" value="LRRNT_2"/>
    <property type="match status" value="1"/>
</dbReference>
<dbReference type="SUPFAM" id="SSF56112">
    <property type="entry name" value="Protein kinase-like (PK-like)"/>
    <property type="match status" value="1"/>
</dbReference>
<keyword evidence="13 19" id="KW-0067">ATP-binding</keyword>
<dbReference type="Gramene" id="OPUNC01G27330.1">
    <property type="protein sequence ID" value="OPUNC01G27330.1"/>
    <property type="gene ID" value="OPUNC01G27330"/>
</dbReference>
<dbReference type="EnsemblPlants" id="OPUNC01G27330.1">
    <property type="protein sequence ID" value="OPUNC01G27330.1"/>
    <property type="gene ID" value="OPUNC01G27330"/>
</dbReference>
<dbReference type="OMA" id="NSHINEY"/>
<evidence type="ECO:0000256" key="19">
    <source>
        <dbReference type="PROSITE-ProRule" id="PRU10141"/>
    </source>
</evidence>
<dbReference type="AlphaFoldDB" id="A0A0E0JMS0"/>
<feature type="chain" id="PRO_5002364122" description="non-specific serine/threonine protein kinase" evidence="20">
    <location>
        <begin position="21"/>
        <end position="707"/>
    </location>
</feature>
<evidence type="ECO:0000256" key="14">
    <source>
        <dbReference type="ARBA" id="ARBA00022989"/>
    </source>
</evidence>
<evidence type="ECO:0000256" key="15">
    <source>
        <dbReference type="ARBA" id="ARBA00023136"/>
    </source>
</evidence>
<keyword evidence="5" id="KW-0723">Serine/threonine-protein kinase</keyword>
<dbReference type="InterPro" id="IPR017441">
    <property type="entry name" value="Protein_kinase_ATP_BS"/>
</dbReference>